<proteinExistence type="predicted"/>
<gene>
    <name evidence="1" type="ORF">TMI583_LOCUS20176</name>
</gene>
<dbReference type="Proteomes" id="UP000682733">
    <property type="component" value="Unassembled WGS sequence"/>
</dbReference>
<comment type="caution">
    <text evidence="1">The sequence shown here is derived from an EMBL/GenBank/DDBJ whole genome shotgun (WGS) entry which is preliminary data.</text>
</comment>
<evidence type="ECO:0000313" key="2">
    <source>
        <dbReference type="Proteomes" id="UP000682733"/>
    </source>
</evidence>
<dbReference type="EMBL" id="CAJOBA010015058">
    <property type="protein sequence ID" value="CAF3886061.1"/>
    <property type="molecule type" value="Genomic_DNA"/>
</dbReference>
<reference evidence="1" key="1">
    <citation type="submission" date="2021-02" db="EMBL/GenBank/DDBJ databases">
        <authorList>
            <person name="Nowell W R."/>
        </authorList>
    </citation>
    <scope>NUCLEOTIDE SEQUENCE</scope>
</reference>
<dbReference type="AlphaFoldDB" id="A0A8S2L826"/>
<sequence>PKPDENAQDPIANIQTKLPLCVFI</sequence>
<feature type="non-terminal residue" evidence="1">
    <location>
        <position position="1"/>
    </location>
</feature>
<organism evidence="1 2">
    <name type="scientific">Didymodactylos carnosus</name>
    <dbReference type="NCBI Taxonomy" id="1234261"/>
    <lineage>
        <taxon>Eukaryota</taxon>
        <taxon>Metazoa</taxon>
        <taxon>Spiralia</taxon>
        <taxon>Gnathifera</taxon>
        <taxon>Rotifera</taxon>
        <taxon>Eurotatoria</taxon>
        <taxon>Bdelloidea</taxon>
        <taxon>Philodinida</taxon>
        <taxon>Philodinidae</taxon>
        <taxon>Didymodactylos</taxon>
    </lineage>
</organism>
<protein>
    <submittedName>
        <fullName evidence="1">Uncharacterized protein</fullName>
    </submittedName>
</protein>
<evidence type="ECO:0000313" key="1">
    <source>
        <dbReference type="EMBL" id="CAF3886061.1"/>
    </source>
</evidence>
<name>A0A8S2L826_9BILA</name>
<accession>A0A8S2L826</accession>